<organism evidence="4 5">
    <name type="scientific">Notothenia coriiceps</name>
    <name type="common">black rockcod</name>
    <dbReference type="NCBI Taxonomy" id="8208"/>
    <lineage>
        <taxon>Eukaryota</taxon>
        <taxon>Metazoa</taxon>
        <taxon>Chordata</taxon>
        <taxon>Craniata</taxon>
        <taxon>Vertebrata</taxon>
        <taxon>Euteleostomi</taxon>
        <taxon>Actinopterygii</taxon>
        <taxon>Neopterygii</taxon>
        <taxon>Teleostei</taxon>
        <taxon>Neoteleostei</taxon>
        <taxon>Acanthomorphata</taxon>
        <taxon>Eupercaria</taxon>
        <taxon>Perciformes</taxon>
        <taxon>Notothenioidei</taxon>
        <taxon>Nototheniidae</taxon>
        <taxon>Notothenia</taxon>
    </lineage>
</organism>
<dbReference type="PANTHER" id="PTHR15073">
    <property type="entry name" value="MICROTUBULE-ASSOCIATED PROTEIN"/>
    <property type="match status" value="1"/>
</dbReference>
<feature type="region of interest" description="Disordered" evidence="3">
    <location>
        <begin position="67"/>
        <end position="238"/>
    </location>
</feature>
<dbReference type="PANTHER" id="PTHR15073:SF5">
    <property type="entry name" value="MAP7 DOMAIN-CONTAINING PROTEIN 3"/>
    <property type="match status" value="1"/>
</dbReference>
<dbReference type="Proteomes" id="UP000504611">
    <property type="component" value="Unplaced"/>
</dbReference>
<protein>
    <submittedName>
        <fullName evidence="5">Ensconsin isoform X8</fullName>
    </submittedName>
</protein>
<dbReference type="CTD" id="79649"/>
<feature type="region of interest" description="Disordered" evidence="3">
    <location>
        <begin position="1"/>
        <end position="55"/>
    </location>
</feature>
<keyword evidence="2" id="KW-0175">Coiled coil</keyword>
<keyword evidence="4" id="KW-1185">Reference proteome</keyword>
<dbReference type="InterPro" id="IPR051483">
    <property type="entry name" value="MAP7_domain-containing"/>
</dbReference>
<evidence type="ECO:0000256" key="1">
    <source>
        <dbReference type="ARBA" id="ARBA00007525"/>
    </source>
</evidence>
<dbReference type="GeneID" id="104957978"/>
<accession>A0A6I9P8F1</accession>
<dbReference type="OrthoDB" id="9950536at2759"/>
<feature type="region of interest" description="Disordered" evidence="3">
    <location>
        <begin position="281"/>
        <end position="317"/>
    </location>
</feature>
<dbReference type="GO" id="GO:0015630">
    <property type="term" value="C:microtubule cytoskeleton"/>
    <property type="evidence" value="ECO:0007669"/>
    <property type="project" value="TreeGrafter"/>
</dbReference>
<evidence type="ECO:0000256" key="2">
    <source>
        <dbReference type="ARBA" id="ARBA00023054"/>
    </source>
</evidence>
<proteinExistence type="inferred from homology"/>
<dbReference type="RefSeq" id="XP_010783965.1">
    <property type="nucleotide sequence ID" value="XM_010785663.1"/>
</dbReference>
<feature type="compositionally biased region" description="Polar residues" evidence="3">
    <location>
        <begin position="30"/>
        <end position="40"/>
    </location>
</feature>
<feature type="compositionally biased region" description="Low complexity" evidence="3">
    <location>
        <begin position="13"/>
        <end position="22"/>
    </location>
</feature>
<dbReference type="GO" id="GO:0000226">
    <property type="term" value="P:microtubule cytoskeleton organization"/>
    <property type="evidence" value="ECO:0007669"/>
    <property type="project" value="TreeGrafter"/>
</dbReference>
<comment type="similarity">
    <text evidence="1">Belongs to the MAP7 family.</text>
</comment>
<evidence type="ECO:0000256" key="3">
    <source>
        <dbReference type="SAM" id="MobiDB-lite"/>
    </source>
</evidence>
<feature type="compositionally biased region" description="Basic and acidic residues" evidence="3">
    <location>
        <begin position="67"/>
        <end position="152"/>
    </location>
</feature>
<evidence type="ECO:0000313" key="5">
    <source>
        <dbReference type="RefSeq" id="XP_010783965.1"/>
    </source>
</evidence>
<sequence length="361" mass="39601">MAEGTTTLKGLRAQMAAAAQAQAEERRSLADNSPGPTTNAPAKPQGNRPVIDGAALRIDDRLRVAKERREEAEKQQALRDSHIMDRERKAKMQVERQVEERQKKLDEQKRKEEQKRLAVEEKRKQKQEEEKEHYEAVMRRTLERSQRVEQRQKRWSWGGLSTDSDGRTGDSDAGASSPVTIVISPASPEKPPTSRQVDKRSTSTMNLKQMSEPGISKRLSSSSATLIKSPDKPRKAAVGTVDGGVLSRLLTPTQASLARSKSAAALSAEGTNAPECHLCPRSASASPLNPPRGGPVRSRSIDRQKSGMTTSVSADGALDPSMVRTPLYANVPSTAELRRKQLSLLLFTKWKAFSADSCVTS</sequence>
<name>A0A6I9P8F1_9TELE</name>
<dbReference type="AlphaFoldDB" id="A0A6I9P8F1"/>
<reference evidence="5" key="1">
    <citation type="submission" date="2025-08" db="UniProtKB">
        <authorList>
            <consortium name="RefSeq"/>
        </authorList>
    </citation>
    <scope>IDENTIFICATION</scope>
    <source>
        <tissue evidence="5">Muscle</tissue>
    </source>
</reference>
<gene>
    <name evidence="5" type="primary">map7d3</name>
</gene>
<evidence type="ECO:0000313" key="4">
    <source>
        <dbReference type="Proteomes" id="UP000504611"/>
    </source>
</evidence>